<keyword evidence="5" id="KW-0812">Transmembrane</keyword>
<dbReference type="CDD" id="cd03784">
    <property type="entry name" value="GT1_Gtf-like"/>
    <property type="match status" value="1"/>
</dbReference>
<dbReference type="InterPro" id="IPR050271">
    <property type="entry name" value="UDP-glycosyltransferase"/>
</dbReference>
<dbReference type="InterPro" id="IPR002213">
    <property type="entry name" value="UDP_glucos_trans"/>
</dbReference>
<dbReference type="PANTHER" id="PTHR48043:SF159">
    <property type="entry name" value="EG:EG0003.4 PROTEIN-RELATED"/>
    <property type="match status" value="1"/>
</dbReference>
<keyword evidence="2 4" id="KW-0328">Glycosyltransferase</keyword>
<sequence length="557" mass="63662">MKDISMMFINANPLFNTVRPLRPTTINVGGGIHLLKPQPLPKCLVLYGLFHLFLRSSHSANILAFMPLPFYSHQVSVKPLWLELAKKGHKIVLIQPNVTVENNENITNIILDKTYDILNKYQLFEELAVGGSIIKVLATGAACFTEVLEYQVTHPEVQELLKGERKIDLFFTEILSTFALAIGSKLKVPMIGVVSMDATTGAHIALGNPTHPVLYADKDLVVSQERTYADRVLCTVYWLAYRLVDIFLLNRLQENTLNNIFGEEFDLREITKNISMMFINANPLFNDLRPLGRKTINIGGGLHLLKPKLLPKELQDYLDNAENGVIYFSLGSSITSGQLSHATKQVILQTFSQLPYKILWKSEEKPTETPNNVNVMKWVPQQDVLRHKNIKLFITQGGLQSMEEAIFNYVPMIALPFYGDQHGNAIKMVNKGFGLKLDYANLDVETFKNSILEVINNPRYRLRVKEMADLITDQPMTGLEKAVWWTEYVLRHGHTDHLKNQSVDMPWYQFLLLDVIGFILLTLLIIIYVFIKILKLLNWSVHKLYKQCVRRRKSKTN</sequence>
<keyword evidence="5" id="KW-0472">Membrane</keyword>
<evidence type="ECO:0000313" key="6">
    <source>
        <dbReference type="EMBL" id="KAJ8910848.1"/>
    </source>
</evidence>
<dbReference type="InterPro" id="IPR035595">
    <property type="entry name" value="UDP_glycos_trans_CS"/>
</dbReference>
<keyword evidence="5" id="KW-1133">Transmembrane helix</keyword>
<protein>
    <recommendedName>
        <fullName evidence="8">Glucuronosyltransferase</fullName>
    </recommendedName>
</protein>
<keyword evidence="7" id="KW-1185">Reference proteome</keyword>
<evidence type="ECO:0000256" key="4">
    <source>
        <dbReference type="RuleBase" id="RU003718"/>
    </source>
</evidence>
<feature type="transmembrane region" description="Helical" evidence="5">
    <location>
        <begin position="507"/>
        <end position="531"/>
    </location>
</feature>
<proteinExistence type="inferred from homology"/>
<gene>
    <name evidence="6" type="ORF">NQ315_015583</name>
</gene>
<accession>A0AAV8V9R5</accession>
<evidence type="ECO:0008006" key="8">
    <source>
        <dbReference type="Google" id="ProtNLM"/>
    </source>
</evidence>
<dbReference type="SUPFAM" id="SSF53756">
    <property type="entry name" value="UDP-Glycosyltransferase/glycogen phosphorylase"/>
    <property type="match status" value="1"/>
</dbReference>
<dbReference type="AlphaFoldDB" id="A0AAV8V9R5"/>
<comment type="similarity">
    <text evidence="1 4">Belongs to the UDP-glycosyltransferase family.</text>
</comment>
<dbReference type="GO" id="GO:0008194">
    <property type="term" value="F:UDP-glycosyltransferase activity"/>
    <property type="evidence" value="ECO:0007669"/>
    <property type="project" value="InterPro"/>
</dbReference>
<reference evidence="6 7" key="1">
    <citation type="journal article" date="2023" name="Insect Mol. Biol.">
        <title>Genome sequencing provides insights into the evolution of gene families encoding plant cell wall-degrading enzymes in longhorned beetles.</title>
        <authorList>
            <person name="Shin N.R."/>
            <person name="Okamura Y."/>
            <person name="Kirsch R."/>
            <person name="Pauchet Y."/>
        </authorList>
    </citation>
    <scope>NUCLEOTIDE SEQUENCE [LARGE SCALE GENOMIC DNA]</scope>
    <source>
        <strain evidence="6">EAD_L_NR</strain>
    </source>
</reference>
<evidence type="ECO:0000256" key="3">
    <source>
        <dbReference type="ARBA" id="ARBA00022679"/>
    </source>
</evidence>
<dbReference type="FunFam" id="3.40.50.2000:FF:000050">
    <property type="entry name" value="UDP-glucuronosyltransferase"/>
    <property type="match status" value="1"/>
</dbReference>
<dbReference type="EMBL" id="JANEYG010000239">
    <property type="protein sequence ID" value="KAJ8910848.1"/>
    <property type="molecule type" value="Genomic_DNA"/>
</dbReference>
<dbReference type="PANTHER" id="PTHR48043">
    <property type="entry name" value="EG:EG0003.4 PROTEIN-RELATED"/>
    <property type="match status" value="1"/>
</dbReference>
<dbReference type="Gene3D" id="3.40.50.2000">
    <property type="entry name" value="Glycogen Phosphorylase B"/>
    <property type="match status" value="1"/>
</dbReference>
<dbReference type="PROSITE" id="PS00375">
    <property type="entry name" value="UDPGT"/>
    <property type="match status" value="1"/>
</dbReference>
<evidence type="ECO:0000256" key="5">
    <source>
        <dbReference type="SAM" id="Phobius"/>
    </source>
</evidence>
<evidence type="ECO:0000256" key="2">
    <source>
        <dbReference type="ARBA" id="ARBA00022676"/>
    </source>
</evidence>
<evidence type="ECO:0000313" key="7">
    <source>
        <dbReference type="Proteomes" id="UP001159042"/>
    </source>
</evidence>
<keyword evidence="3 4" id="KW-0808">Transferase</keyword>
<comment type="caution">
    <text evidence="6">The sequence shown here is derived from an EMBL/GenBank/DDBJ whole genome shotgun (WGS) entry which is preliminary data.</text>
</comment>
<evidence type="ECO:0000256" key="1">
    <source>
        <dbReference type="ARBA" id="ARBA00009995"/>
    </source>
</evidence>
<dbReference type="Proteomes" id="UP001159042">
    <property type="component" value="Unassembled WGS sequence"/>
</dbReference>
<dbReference type="Pfam" id="PF00201">
    <property type="entry name" value="UDPGT"/>
    <property type="match status" value="1"/>
</dbReference>
<name>A0AAV8V9R5_9CUCU</name>
<organism evidence="6 7">
    <name type="scientific">Exocentrus adspersus</name>
    <dbReference type="NCBI Taxonomy" id="1586481"/>
    <lineage>
        <taxon>Eukaryota</taxon>
        <taxon>Metazoa</taxon>
        <taxon>Ecdysozoa</taxon>
        <taxon>Arthropoda</taxon>
        <taxon>Hexapoda</taxon>
        <taxon>Insecta</taxon>
        <taxon>Pterygota</taxon>
        <taxon>Neoptera</taxon>
        <taxon>Endopterygota</taxon>
        <taxon>Coleoptera</taxon>
        <taxon>Polyphaga</taxon>
        <taxon>Cucujiformia</taxon>
        <taxon>Chrysomeloidea</taxon>
        <taxon>Cerambycidae</taxon>
        <taxon>Lamiinae</taxon>
        <taxon>Acanthocinini</taxon>
        <taxon>Exocentrus</taxon>
    </lineage>
</organism>